<dbReference type="PANTHER" id="PTHR42973:SF39">
    <property type="entry name" value="FAD-BINDING PCMH-TYPE DOMAIN-CONTAINING PROTEIN"/>
    <property type="match status" value="1"/>
</dbReference>
<dbReference type="Proteomes" id="UP000245768">
    <property type="component" value="Unassembled WGS sequence"/>
</dbReference>
<dbReference type="InParanoid" id="A0A316YZ15"/>
<keyword evidence="5" id="KW-0560">Oxidoreductase</keyword>
<dbReference type="InterPro" id="IPR036318">
    <property type="entry name" value="FAD-bd_PCMH-like_sf"/>
</dbReference>
<dbReference type="InterPro" id="IPR016166">
    <property type="entry name" value="FAD-bd_PCMH"/>
</dbReference>
<feature type="compositionally biased region" description="Low complexity" evidence="6">
    <location>
        <begin position="280"/>
        <end position="296"/>
    </location>
</feature>
<feature type="compositionally biased region" description="Low complexity" evidence="6">
    <location>
        <begin position="318"/>
        <end position="334"/>
    </location>
</feature>
<sequence length="916" mass="98462">MSSTAAPCYDLEAARTYQERPVMAEQLAEQLRPMLSGGDVYLRRPSPPEEGGGEGDKTDPFEESTRLFNSAAPLGAWIVVRPKNTADVVATIKFCRTHGISPSVRSGGFSTAGWSIQGDLVLDMQLMDSIQMIAPGRCGATEETSPAVGVKMSTSLDAPASKPGEPLQGSALPQKDHREADAKSRAFNVSVVENGTIKVETNSAGVIDREAHGPEYNAGARSTARGITMDGSNRRRKAGEAFQTSPRMGQEEASGSRRKVLEQDRDPEQDRDAFPRTKSGDSGAEADAESSSGSKSSGKDNAEGGTPSFSDGGERTGSGESRSGGSRSPERTTTPWVDRFLDSVPDGSNSSSGNSRSESNTGVASIDADSEDPPRRPEVMPSSPEEANLHRPDGMQLFEHERWQRHHQPPGSIPSGSQTVLPERGGFIWTAGDNNGAPATTRSLGDDPVYMGGSTFGDLQAQQYEYQQNRTGVSPFLSHASLYDAPAISSSASVPSAPTKSSLPPGIHKDRYMLCSFGPGVGCRGIDSFTDKAGRLSGMDARGSARGKGKEKDLRVNSNGIDIVAHGVPYHVPLSAYPVGSTVMTTGGFGYLVRAYGLSLDNVVEIELVLADGRVMTLNESSKARTKEEADLWWAVRGAAPCFGVVTRIVAKAYPVPSVYAGNLIYPMNPITAPSLIRHWRDCLKGSGDSVPRELYSNLILTAGPDQSSDVIVIQVSYLGDRADGEAFVQALSSWTGERVLLKDIEERSFLSQQDGVAQVLKNGQGRRWMVRGDLVSTLTDEVIADTVERFSGMGNLAVWLFELVGGAVEDVEEHETCVGPRQRAAKFTVGALHQWSGKEEDEQCANSVDGWVKDVLSKVSIGGPYACFLERKESRERVEGSFGKDNFERLLQLKRDVDPEGFFRHTFGAGLTNFV</sequence>
<feature type="domain" description="FAD-binding PCMH-type" evidence="7">
    <location>
        <begin position="569"/>
        <end position="656"/>
    </location>
</feature>
<organism evidence="8 9">
    <name type="scientific">Acaromyces ingoldii</name>
    <dbReference type="NCBI Taxonomy" id="215250"/>
    <lineage>
        <taxon>Eukaryota</taxon>
        <taxon>Fungi</taxon>
        <taxon>Dikarya</taxon>
        <taxon>Basidiomycota</taxon>
        <taxon>Ustilaginomycotina</taxon>
        <taxon>Exobasidiomycetes</taxon>
        <taxon>Exobasidiales</taxon>
        <taxon>Cryptobasidiaceae</taxon>
        <taxon>Acaromyces</taxon>
    </lineage>
</organism>
<dbReference type="GO" id="GO:0071949">
    <property type="term" value="F:FAD binding"/>
    <property type="evidence" value="ECO:0007669"/>
    <property type="project" value="InterPro"/>
</dbReference>
<dbReference type="Gene3D" id="3.30.465.10">
    <property type="match status" value="1"/>
</dbReference>
<evidence type="ECO:0000256" key="2">
    <source>
        <dbReference type="ARBA" id="ARBA00005466"/>
    </source>
</evidence>
<name>A0A316YZ15_9BASI</name>
<dbReference type="PANTHER" id="PTHR42973">
    <property type="entry name" value="BINDING OXIDOREDUCTASE, PUTATIVE (AFU_ORTHOLOGUE AFUA_1G17690)-RELATED"/>
    <property type="match status" value="1"/>
</dbReference>
<gene>
    <name evidence="8" type="ORF">FA10DRAFT_264496</name>
</gene>
<evidence type="ECO:0000256" key="5">
    <source>
        <dbReference type="ARBA" id="ARBA00023002"/>
    </source>
</evidence>
<dbReference type="InterPro" id="IPR016167">
    <property type="entry name" value="FAD-bd_PCMH_sub1"/>
</dbReference>
<keyword evidence="4" id="KW-0274">FAD</keyword>
<accession>A0A316YZ15</accession>
<evidence type="ECO:0000313" key="8">
    <source>
        <dbReference type="EMBL" id="PWN93898.1"/>
    </source>
</evidence>
<dbReference type="InterPro" id="IPR016169">
    <property type="entry name" value="FAD-bd_PCMH_sub2"/>
</dbReference>
<reference evidence="8 9" key="1">
    <citation type="journal article" date="2018" name="Mol. Biol. Evol.">
        <title>Broad Genomic Sampling Reveals a Smut Pathogenic Ancestry of the Fungal Clade Ustilaginomycotina.</title>
        <authorList>
            <person name="Kijpornyongpan T."/>
            <person name="Mondo S.J."/>
            <person name="Barry K."/>
            <person name="Sandor L."/>
            <person name="Lee J."/>
            <person name="Lipzen A."/>
            <person name="Pangilinan J."/>
            <person name="LaButti K."/>
            <person name="Hainaut M."/>
            <person name="Henrissat B."/>
            <person name="Grigoriev I.V."/>
            <person name="Spatafora J.W."/>
            <person name="Aime M.C."/>
        </authorList>
    </citation>
    <scope>NUCLEOTIDE SEQUENCE [LARGE SCALE GENOMIC DNA]</scope>
    <source>
        <strain evidence="8 9">MCA 4198</strain>
    </source>
</reference>
<comment type="cofactor">
    <cofactor evidence="1">
        <name>FAD</name>
        <dbReference type="ChEBI" id="CHEBI:57692"/>
    </cofactor>
</comment>
<dbReference type="Gene3D" id="3.30.43.10">
    <property type="entry name" value="Uridine Diphospho-n-acetylenolpyruvylglucosamine Reductase, domain 2"/>
    <property type="match status" value="1"/>
</dbReference>
<evidence type="ECO:0000259" key="7">
    <source>
        <dbReference type="PROSITE" id="PS51387"/>
    </source>
</evidence>
<feature type="compositionally biased region" description="Basic and acidic residues" evidence="6">
    <location>
        <begin position="174"/>
        <end position="184"/>
    </location>
</feature>
<dbReference type="GO" id="GO:0016491">
    <property type="term" value="F:oxidoreductase activity"/>
    <property type="evidence" value="ECO:0007669"/>
    <property type="project" value="UniProtKB-KW"/>
</dbReference>
<evidence type="ECO:0000313" key="9">
    <source>
        <dbReference type="Proteomes" id="UP000245768"/>
    </source>
</evidence>
<keyword evidence="3" id="KW-0285">Flavoprotein</keyword>
<comment type="similarity">
    <text evidence="2">Belongs to the oxygen-dependent FAD-linked oxidoreductase family.</text>
</comment>
<dbReference type="SUPFAM" id="SSF56176">
    <property type="entry name" value="FAD-binding/transporter-associated domain-like"/>
    <property type="match status" value="2"/>
</dbReference>
<dbReference type="STRING" id="215250.A0A316YZ15"/>
<feature type="compositionally biased region" description="Low complexity" evidence="6">
    <location>
        <begin position="347"/>
        <end position="362"/>
    </location>
</feature>
<dbReference type="PROSITE" id="PS51387">
    <property type="entry name" value="FAD_PCMH"/>
    <property type="match status" value="1"/>
</dbReference>
<dbReference type="EMBL" id="KZ819634">
    <property type="protein sequence ID" value="PWN93898.1"/>
    <property type="molecule type" value="Genomic_DNA"/>
</dbReference>
<dbReference type="RefSeq" id="XP_025381096.1">
    <property type="nucleotide sequence ID" value="XM_025520670.1"/>
</dbReference>
<dbReference type="Pfam" id="PF08031">
    <property type="entry name" value="BBE"/>
    <property type="match status" value="1"/>
</dbReference>
<dbReference type="InterPro" id="IPR006094">
    <property type="entry name" value="Oxid_FAD_bind_N"/>
</dbReference>
<dbReference type="Pfam" id="PF01565">
    <property type="entry name" value="FAD_binding_4"/>
    <property type="match status" value="1"/>
</dbReference>
<evidence type="ECO:0000256" key="1">
    <source>
        <dbReference type="ARBA" id="ARBA00001974"/>
    </source>
</evidence>
<feature type="compositionally biased region" description="Basic and acidic residues" evidence="6">
    <location>
        <begin position="259"/>
        <end position="279"/>
    </location>
</feature>
<keyword evidence="9" id="KW-1185">Reference proteome</keyword>
<dbReference type="OrthoDB" id="9996127at2759"/>
<evidence type="ECO:0000256" key="6">
    <source>
        <dbReference type="SAM" id="MobiDB-lite"/>
    </source>
</evidence>
<dbReference type="AlphaFoldDB" id="A0A316YZ15"/>
<protein>
    <recommendedName>
        <fullName evidence="7">FAD-binding PCMH-type domain-containing protein</fullName>
    </recommendedName>
</protein>
<proteinExistence type="inferred from homology"/>
<feature type="region of interest" description="Disordered" evidence="6">
    <location>
        <begin position="38"/>
        <end position="62"/>
    </location>
</feature>
<evidence type="ECO:0000256" key="3">
    <source>
        <dbReference type="ARBA" id="ARBA00022630"/>
    </source>
</evidence>
<dbReference type="InterPro" id="IPR012951">
    <property type="entry name" value="BBE"/>
</dbReference>
<evidence type="ECO:0000256" key="4">
    <source>
        <dbReference type="ARBA" id="ARBA00022827"/>
    </source>
</evidence>
<dbReference type="Gene3D" id="3.40.462.20">
    <property type="match status" value="1"/>
</dbReference>
<dbReference type="GeneID" id="37042586"/>
<feature type="region of interest" description="Disordered" evidence="6">
    <location>
        <begin position="209"/>
        <end position="390"/>
    </location>
</feature>
<dbReference type="InterPro" id="IPR050416">
    <property type="entry name" value="FAD-linked_Oxidoreductase"/>
</dbReference>
<feature type="region of interest" description="Disordered" evidence="6">
    <location>
        <begin position="155"/>
        <end position="186"/>
    </location>
</feature>